<dbReference type="EMBL" id="PKPP01008966">
    <property type="protein sequence ID" value="PWA49375.1"/>
    <property type="molecule type" value="Genomic_DNA"/>
</dbReference>
<comment type="caution">
    <text evidence="3">The sequence shown here is derived from an EMBL/GenBank/DDBJ whole genome shotgun (WGS) entry which is preliminary data.</text>
</comment>
<dbReference type="OrthoDB" id="272512at2759"/>
<accession>A0A2U1LK61</accession>
<evidence type="ECO:0000313" key="4">
    <source>
        <dbReference type="Proteomes" id="UP000245207"/>
    </source>
</evidence>
<dbReference type="SUPFAM" id="SSF47473">
    <property type="entry name" value="EF-hand"/>
    <property type="match status" value="1"/>
</dbReference>
<organism evidence="3 4">
    <name type="scientific">Artemisia annua</name>
    <name type="common">Sweet wormwood</name>
    <dbReference type="NCBI Taxonomy" id="35608"/>
    <lineage>
        <taxon>Eukaryota</taxon>
        <taxon>Viridiplantae</taxon>
        <taxon>Streptophyta</taxon>
        <taxon>Embryophyta</taxon>
        <taxon>Tracheophyta</taxon>
        <taxon>Spermatophyta</taxon>
        <taxon>Magnoliopsida</taxon>
        <taxon>eudicotyledons</taxon>
        <taxon>Gunneridae</taxon>
        <taxon>Pentapetalae</taxon>
        <taxon>asterids</taxon>
        <taxon>campanulids</taxon>
        <taxon>Asterales</taxon>
        <taxon>Asteraceae</taxon>
        <taxon>Asteroideae</taxon>
        <taxon>Anthemideae</taxon>
        <taxon>Artemisiinae</taxon>
        <taxon>Artemisia</taxon>
    </lineage>
</organism>
<gene>
    <name evidence="3" type="ORF">CTI12_AA481240</name>
</gene>
<dbReference type="GO" id="GO:0005509">
    <property type="term" value="F:calcium ion binding"/>
    <property type="evidence" value="ECO:0007669"/>
    <property type="project" value="InterPro"/>
</dbReference>
<dbReference type="AlphaFoldDB" id="A0A2U1LK61"/>
<dbReference type="InterPro" id="IPR002048">
    <property type="entry name" value="EF_hand_dom"/>
</dbReference>
<dbReference type="Proteomes" id="UP000245207">
    <property type="component" value="Unassembled WGS sequence"/>
</dbReference>
<evidence type="ECO:0000256" key="1">
    <source>
        <dbReference type="ARBA" id="ARBA00022837"/>
    </source>
</evidence>
<dbReference type="SMART" id="SM00054">
    <property type="entry name" value="EFh"/>
    <property type="match status" value="3"/>
</dbReference>
<dbReference type="InterPro" id="IPR018247">
    <property type="entry name" value="EF_Hand_1_Ca_BS"/>
</dbReference>
<reference evidence="3 4" key="1">
    <citation type="journal article" date="2018" name="Mol. Plant">
        <title>The genome of Artemisia annua provides insight into the evolution of Asteraceae family and artemisinin biosynthesis.</title>
        <authorList>
            <person name="Shen Q."/>
            <person name="Zhang L."/>
            <person name="Liao Z."/>
            <person name="Wang S."/>
            <person name="Yan T."/>
            <person name="Shi P."/>
            <person name="Liu M."/>
            <person name="Fu X."/>
            <person name="Pan Q."/>
            <person name="Wang Y."/>
            <person name="Lv Z."/>
            <person name="Lu X."/>
            <person name="Zhang F."/>
            <person name="Jiang W."/>
            <person name="Ma Y."/>
            <person name="Chen M."/>
            <person name="Hao X."/>
            <person name="Li L."/>
            <person name="Tang Y."/>
            <person name="Lv G."/>
            <person name="Zhou Y."/>
            <person name="Sun X."/>
            <person name="Brodelius P.E."/>
            <person name="Rose J.K.C."/>
            <person name="Tang K."/>
        </authorList>
    </citation>
    <scope>NUCLEOTIDE SEQUENCE [LARGE SCALE GENOMIC DNA]</scope>
    <source>
        <strain evidence="4">cv. Huhao1</strain>
        <tissue evidence="3">Leaf</tissue>
    </source>
</reference>
<feature type="domain" description="EF-hand" evidence="2">
    <location>
        <begin position="120"/>
        <end position="155"/>
    </location>
</feature>
<dbReference type="Pfam" id="PF13499">
    <property type="entry name" value="EF-hand_7"/>
    <property type="match status" value="1"/>
</dbReference>
<dbReference type="PROSITE" id="PS50222">
    <property type="entry name" value="EF_HAND_2"/>
    <property type="match status" value="1"/>
</dbReference>
<dbReference type="InterPro" id="IPR011992">
    <property type="entry name" value="EF-hand-dom_pair"/>
</dbReference>
<keyword evidence="4" id="KW-1185">Reference proteome</keyword>
<dbReference type="PROSITE" id="PS00018">
    <property type="entry name" value="EF_HAND_1"/>
    <property type="match status" value="2"/>
</dbReference>
<protein>
    <submittedName>
        <fullName evidence="3">Calcineurin B subunit-related protein</fullName>
    </submittedName>
</protein>
<evidence type="ECO:0000313" key="3">
    <source>
        <dbReference type="EMBL" id="PWA49375.1"/>
    </source>
</evidence>
<evidence type="ECO:0000259" key="2">
    <source>
        <dbReference type="PROSITE" id="PS50222"/>
    </source>
</evidence>
<sequence>MEERELAPLDSNVNSGKTKSYFWVCGIEKKQGGSVNFHDFSRVLRLKPCGLSVKMFEFIDVCKNRKITFKEFLVGSAHVLNQPLFRRACEIAFYESDTDQDHYISEQELGVSLMPTMGSISTDEIHGLFNLFDGDADGRISKADFVTCLRKNPLLIALFASHVINKDLNTNGAVGLLEEMV</sequence>
<name>A0A2U1LK61_ARTAN</name>
<keyword evidence="1" id="KW-0106">Calcium</keyword>
<dbReference type="Gene3D" id="1.10.238.10">
    <property type="entry name" value="EF-hand"/>
    <property type="match status" value="1"/>
</dbReference>
<proteinExistence type="predicted"/>
<dbReference type="STRING" id="35608.A0A2U1LK61"/>